<dbReference type="EMBL" id="BAAASL010000015">
    <property type="protein sequence ID" value="GAA2720642.1"/>
    <property type="molecule type" value="Genomic_DNA"/>
</dbReference>
<accession>A0ABN3TY09</accession>
<gene>
    <name evidence="1" type="ORF">GCM10010315_41510</name>
</gene>
<organism evidence="1 2">
    <name type="scientific">Streptomyces luteosporeus</name>
    <dbReference type="NCBI Taxonomy" id="173856"/>
    <lineage>
        <taxon>Bacteria</taxon>
        <taxon>Bacillati</taxon>
        <taxon>Actinomycetota</taxon>
        <taxon>Actinomycetes</taxon>
        <taxon>Kitasatosporales</taxon>
        <taxon>Streptomycetaceae</taxon>
        <taxon>Streptomyces</taxon>
    </lineage>
</organism>
<dbReference type="Proteomes" id="UP001500886">
    <property type="component" value="Unassembled WGS sequence"/>
</dbReference>
<evidence type="ECO:0000313" key="2">
    <source>
        <dbReference type="Proteomes" id="UP001500886"/>
    </source>
</evidence>
<evidence type="ECO:0000313" key="1">
    <source>
        <dbReference type="EMBL" id="GAA2720642.1"/>
    </source>
</evidence>
<sequence length="221" mass="22901">MTATPELLDLPARRRRHARLIAALTTLIGACADAAGAVYQPIADAPPGREAVEVAALLPCIQVSGSAATLLDQARAEDDARWPTVGAWEQEEARRTYAARCAVAEAQEPMESAGPPGEHGVPLPTVQQSAAMDLVSAGDEVAARWRRDPQEAAALVRALVAGGEFAADEVLDEAVDSAVLTGLLALQEVRTASDPSTAAELCLSAVPHIALAITLASADLD</sequence>
<proteinExistence type="predicted"/>
<comment type="caution">
    <text evidence="1">The sequence shown here is derived from an EMBL/GenBank/DDBJ whole genome shotgun (WGS) entry which is preliminary data.</text>
</comment>
<keyword evidence="2" id="KW-1185">Reference proteome</keyword>
<dbReference type="RefSeq" id="WP_344436884.1">
    <property type="nucleotide sequence ID" value="NZ_BAAASL010000015.1"/>
</dbReference>
<protein>
    <submittedName>
        <fullName evidence="1">Uncharacterized protein</fullName>
    </submittedName>
</protein>
<name>A0ABN3TY09_9ACTN</name>
<reference evidence="1 2" key="1">
    <citation type="journal article" date="2019" name="Int. J. Syst. Evol. Microbiol.">
        <title>The Global Catalogue of Microorganisms (GCM) 10K type strain sequencing project: providing services to taxonomists for standard genome sequencing and annotation.</title>
        <authorList>
            <consortium name="The Broad Institute Genomics Platform"/>
            <consortium name="The Broad Institute Genome Sequencing Center for Infectious Disease"/>
            <person name="Wu L."/>
            <person name="Ma J."/>
        </authorList>
    </citation>
    <scope>NUCLEOTIDE SEQUENCE [LARGE SCALE GENOMIC DNA]</scope>
    <source>
        <strain evidence="1 2">JCM 4542</strain>
    </source>
</reference>